<evidence type="ECO:0000256" key="3">
    <source>
        <dbReference type="ARBA" id="ARBA00022553"/>
    </source>
</evidence>
<dbReference type="PANTHER" id="PTHR43711">
    <property type="entry name" value="TWO-COMPONENT HISTIDINE KINASE"/>
    <property type="match status" value="1"/>
</dbReference>
<organism evidence="10 11">
    <name type="scientific">Croceivirga thetidis</name>
    <dbReference type="NCBI Taxonomy" id="2721623"/>
    <lineage>
        <taxon>Bacteria</taxon>
        <taxon>Pseudomonadati</taxon>
        <taxon>Bacteroidota</taxon>
        <taxon>Flavobacteriia</taxon>
        <taxon>Flavobacteriales</taxon>
        <taxon>Flavobacteriaceae</taxon>
        <taxon>Croceivirga</taxon>
    </lineage>
</organism>
<comment type="catalytic activity">
    <reaction evidence="1">
        <text>ATP + protein L-histidine = ADP + protein N-phospho-L-histidine.</text>
        <dbReference type="EC" id="2.7.13.3"/>
    </reaction>
</comment>
<name>A0ABX1GR37_9FLAO</name>
<dbReference type="Gene3D" id="1.25.40.10">
    <property type="entry name" value="Tetratricopeptide repeat domain"/>
    <property type="match status" value="2"/>
</dbReference>
<evidence type="ECO:0000256" key="6">
    <source>
        <dbReference type="ARBA" id="ARBA00023012"/>
    </source>
</evidence>
<dbReference type="InterPro" id="IPR003594">
    <property type="entry name" value="HATPase_dom"/>
</dbReference>
<evidence type="ECO:0000256" key="1">
    <source>
        <dbReference type="ARBA" id="ARBA00000085"/>
    </source>
</evidence>
<feature type="transmembrane region" description="Helical" evidence="8">
    <location>
        <begin position="405"/>
        <end position="425"/>
    </location>
</feature>
<gene>
    <name evidence="10" type="ORF">HCU67_09060</name>
</gene>
<dbReference type="Pfam" id="PF02518">
    <property type="entry name" value="HATPase_c"/>
    <property type="match status" value="1"/>
</dbReference>
<dbReference type="InterPro" id="IPR036097">
    <property type="entry name" value="HisK_dim/P_sf"/>
</dbReference>
<evidence type="ECO:0000256" key="8">
    <source>
        <dbReference type="SAM" id="Phobius"/>
    </source>
</evidence>
<protein>
    <recommendedName>
        <fullName evidence="2">histidine kinase</fullName>
        <ecNumber evidence="2">2.7.13.3</ecNumber>
    </recommendedName>
</protein>
<dbReference type="InterPro" id="IPR019734">
    <property type="entry name" value="TPR_rpt"/>
</dbReference>
<dbReference type="SUPFAM" id="SSF55874">
    <property type="entry name" value="ATPase domain of HSP90 chaperone/DNA topoisomerase II/histidine kinase"/>
    <property type="match status" value="1"/>
</dbReference>
<dbReference type="CDD" id="cd00082">
    <property type="entry name" value="HisKA"/>
    <property type="match status" value="1"/>
</dbReference>
<feature type="repeat" description="TPR" evidence="7">
    <location>
        <begin position="93"/>
        <end position="126"/>
    </location>
</feature>
<dbReference type="Gene3D" id="1.10.287.130">
    <property type="match status" value="1"/>
</dbReference>
<keyword evidence="8" id="KW-0812">Transmembrane</keyword>
<dbReference type="CDD" id="cd00075">
    <property type="entry name" value="HATPase"/>
    <property type="match status" value="1"/>
</dbReference>
<feature type="domain" description="Histidine kinase" evidence="9">
    <location>
        <begin position="464"/>
        <end position="680"/>
    </location>
</feature>
<dbReference type="Gene3D" id="3.30.565.10">
    <property type="entry name" value="Histidine kinase-like ATPase, C-terminal domain"/>
    <property type="match status" value="1"/>
</dbReference>
<dbReference type="PANTHER" id="PTHR43711:SF31">
    <property type="entry name" value="HISTIDINE KINASE"/>
    <property type="match status" value="1"/>
</dbReference>
<sequence length="688" mass="78683">MAGQNKLIAVFILAVFMLFSEGLLSQKQERKKLQRKITAFELDSDFDVKDTTYIILHCKLASSFNYINSDSLYYYSNKALTLSEKADFTRGKILSLSSLGSYNSNMGNSKEAISYFKKALELTQKDEANEDEVQLYNNLGTEYLFSGNYSKSLEYYLKGIDIATIKNDLTLLSILNENIASLYSDQKNYDQALEFYERVVKINRQLDDEVVSAETMSNMASLYADMDKFDLAMFNINSSITAFEKNAISDWLAFAYGVKGKIYLRQKKYDWALYWYDQANLLYENLDDKRGVIDVYDGYSKAFFAIKQDSLAEYYALKGNSIAKEIAAIEGQKNTAEILYKVYKNKSDFELAVLYLEEFEALSDSLSKDEFENSLTMMQTKMDYEKQKEAIIAEKEKVLARQRNYIYASLIVLLVLLCTSIPLYINQKKLVRLYKELKAKTKTLRDREDELKRIDKTKNQLFSIIGHDLRGPIGGLQGLLRLFANNEIPQNEFIGFIPKLRADVDHILFSLNNLLSWGQAQMKNDVTKPAIIPLKNHVDDSIRLLTENAMAKNITLTNTVPEHSYVWVDGNQMDIIIRNLISNAIKFTPENGKIKISAIQDGESWKIQVKDNGIGMPENIRESIFCSDKTVTTFGTNNEKGTGLGLSLCKEMVERNSGEIWVESELKKGTSFFFTIPRVDKEKFKQAS</sequence>
<evidence type="ECO:0000256" key="5">
    <source>
        <dbReference type="ARBA" id="ARBA00022777"/>
    </source>
</evidence>
<reference evidence="10 11" key="1">
    <citation type="submission" date="2020-04" db="EMBL/GenBank/DDBJ databases">
        <authorList>
            <person name="Yoon J."/>
        </authorList>
    </citation>
    <scope>NUCLEOTIDE SEQUENCE [LARGE SCALE GENOMIC DNA]</scope>
    <source>
        <strain evidence="10 11">DJ-13</strain>
    </source>
</reference>
<keyword evidence="6" id="KW-0902">Two-component regulatory system</keyword>
<feature type="repeat" description="TPR" evidence="7">
    <location>
        <begin position="133"/>
        <end position="166"/>
    </location>
</feature>
<dbReference type="InterPro" id="IPR003661">
    <property type="entry name" value="HisK_dim/P_dom"/>
</dbReference>
<dbReference type="Pfam" id="PF13424">
    <property type="entry name" value="TPR_12"/>
    <property type="match status" value="2"/>
</dbReference>
<evidence type="ECO:0000256" key="2">
    <source>
        <dbReference type="ARBA" id="ARBA00012438"/>
    </source>
</evidence>
<dbReference type="PROSITE" id="PS50109">
    <property type="entry name" value="HIS_KIN"/>
    <property type="match status" value="1"/>
</dbReference>
<dbReference type="PROSITE" id="PS50005">
    <property type="entry name" value="TPR"/>
    <property type="match status" value="3"/>
</dbReference>
<dbReference type="InterPro" id="IPR005467">
    <property type="entry name" value="His_kinase_dom"/>
</dbReference>
<dbReference type="PRINTS" id="PR00344">
    <property type="entry name" value="BCTRLSENSOR"/>
</dbReference>
<dbReference type="EC" id="2.7.13.3" evidence="2"/>
<dbReference type="GO" id="GO:0016301">
    <property type="term" value="F:kinase activity"/>
    <property type="evidence" value="ECO:0007669"/>
    <property type="project" value="UniProtKB-KW"/>
</dbReference>
<keyword evidence="5 10" id="KW-0418">Kinase</keyword>
<dbReference type="RefSeq" id="WP_168552312.1">
    <property type="nucleotide sequence ID" value="NZ_JAAWWL010000002.1"/>
</dbReference>
<evidence type="ECO:0000256" key="4">
    <source>
        <dbReference type="ARBA" id="ARBA00022679"/>
    </source>
</evidence>
<evidence type="ECO:0000313" key="10">
    <source>
        <dbReference type="EMBL" id="NKI32088.1"/>
    </source>
</evidence>
<feature type="repeat" description="TPR" evidence="7">
    <location>
        <begin position="173"/>
        <end position="206"/>
    </location>
</feature>
<proteinExistence type="predicted"/>
<keyword evidence="3" id="KW-0597">Phosphoprotein</keyword>
<evidence type="ECO:0000259" key="9">
    <source>
        <dbReference type="PROSITE" id="PS50109"/>
    </source>
</evidence>
<keyword evidence="8" id="KW-1133">Transmembrane helix</keyword>
<evidence type="ECO:0000313" key="11">
    <source>
        <dbReference type="Proteomes" id="UP000718451"/>
    </source>
</evidence>
<dbReference type="SMART" id="SM00028">
    <property type="entry name" value="TPR"/>
    <property type="match status" value="5"/>
</dbReference>
<dbReference type="EMBL" id="JAAWWL010000002">
    <property type="protein sequence ID" value="NKI32088.1"/>
    <property type="molecule type" value="Genomic_DNA"/>
</dbReference>
<dbReference type="SUPFAM" id="SSF47384">
    <property type="entry name" value="Homodimeric domain of signal transducing histidine kinase"/>
    <property type="match status" value="1"/>
</dbReference>
<dbReference type="SUPFAM" id="SSF48452">
    <property type="entry name" value="TPR-like"/>
    <property type="match status" value="2"/>
</dbReference>
<keyword evidence="4" id="KW-0808">Transferase</keyword>
<accession>A0ABX1GR37</accession>
<dbReference type="InterPro" id="IPR011990">
    <property type="entry name" value="TPR-like_helical_dom_sf"/>
</dbReference>
<dbReference type="InterPro" id="IPR036890">
    <property type="entry name" value="HATPase_C_sf"/>
</dbReference>
<evidence type="ECO:0000256" key="7">
    <source>
        <dbReference type="PROSITE-ProRule" id="PRU00339"/>
    </source>
</evidence>
<comment type="caution">
    <text evidence="10">The sequence shown here is derived from an EMBL/GenBank/DDBJ whole genome shotgun (WGS) entry which is preliminary data.</text>
</comment>
<keyword evidence="11" id="KW-1185">Reference proteome</keyword>
<dbReference type="SMART" id="SM00387">
    <property type="entry name" value="HATPase_c"/>
    <property type="match status" value="1"/>
</dbReference>
<keyword evidence="8" id="KW-0472">Membrane</keyword>
<dbReference type="InterPro" id="IPR050736">
    <property type="entry name" value="Sensor_HK_Regulatory"/>
</dbReference>
<dbReference type="Proteomes" id="UP000718451">
    <property type="component" value="Unassembled WGS sequence"/>
</dbReference>
<keyword evidence="7" id="KW-0802">TPR repeat</keyword>
<dbReference type="InterPro" id="IPR004358">
    <property type="entry name" value="Sig_transdc_His_kin-like_C"/>
</dbReference>